<organism evidence="1 2">
    <name type="scientific">Polarella glacialis</name>
    <name type="common">Dinoflagellate</name>
    <dbReference type="NCBI Taxonomy" id="89957"/>
    <lineage>
        <taxon>Eukaryota</taxon>
        <taxon>Sar</taxon>
        <taxon>Alveolata</taxon>
        <taxon>Dinophyceae</taxon>
        <taxon>Suessiales</taxon>
        <taxon>Suessiaceae</taxon>
        <taxon>Polarella</taxon>
    </lineage>
</organism>
<dbReference type="EMBL" id="CAJNNW010017965">
    <property type="protein sequence ID" value="CAE8662120.1"/>
    <property type="molecule type" value="Genomic_DNA"/>
</dbReference>
<accession>A0A813J262</accession>
<proteinExistence type="predicted"/>
<evidence type="ECO:0000313" key="1">
    <source>
        <dbReference type="EMBL" id="CAE8662120.1"/>
    </source>
</evidence>
<name>A0A813J262_POLGL</name>
<dbReference type="Proteomes" id="UP000626109">
    <property type="component" value="Unassembled WGS sequence"/>
</dbReference>
<reference evidence="1" key="1">
    <citation type="submission" date="2021-02" db="EMBL/GenBank/DDBJ databases">
        <authorList>
            <person name="Dougan E. K."/>
            <person name="Rhodes N."/>
            <person name="Thang M."/>
            <person name="Chan C."/>
        </authorList>
    </citation>
    <scope>NUCLEOTIDE SEQUENCE</scope>
</reference>
<sequence length="230" mass="25048">MRVQQRVKILPGVECKFTATVAGSFKLGQGDGIEFVYGLGTLGPESQSYSESHDNFWSYNEKKVIFNSTPYFTVKNQPIQDVATAEMDLCLAIWTVKEMYIDSIKFVNIATGENQLQNSGFDVASKGPFIFIPLTWTINSPGEGLGSGGVVSKQVVPPLRVWLGGVAGPKLPLRLVVALLLLRLLVDTHLANLRQHHVLRQRLLRGAGRQAIAPSSSSGSPMAATCACFR</sequence>
<evidence type="ECO:0000313" key="2">
    <source>
        <dbReference type="Proteomes" id="UP000626109"/>
    </source>
</evidence>
<dbReference type="AlphaFoldDB" id="A0A813J262"/>
<comment type="caution">
    <text evidence="1">The sequence shown here is derived from an EMBL/GenBank/DDBJ whole genome shotgun (WGS) entry which is preliminary data.</text>
</comment>
<protein>
    <submittedName>
        <fullName evidence="1">Uncharacterized protein</fullName>
    </submittedName>
</protein>
<gene>
    <name evidence="1" type="ORF">PGLA2088_LOCUS14737</name>
</gene>